<dbReference type="EnsemblPlants" id="EMT31024">
    <property type="protein sequence ID" value="EMT31024"/>
    <property type="gene ID" value="F775_16785"/>
</dbReference>
<evidence type="ECO:0000313" key="1">
    <source>
        <dbReference type="EnsemblPlants" id="EMT31024"/>
    </source>
</evidence>
<sequence>MGLALFRAQHTPRAATTHSLQLGAVTSQVCHLQLFEASGSGDPGQLFASPVPSVLGKAPARAKMPACSRPTVPPSCQSARQVANPSNVPVSQMATLRIVHGLGILGPKETMTAKAAEALIRRFDEPRSDSDIRAIAKLTNLDVAALKIAAGMDGPDEEAAQATASRC</sequence>
<accession>M8C9M8</accession>
<organism evidence="1">
    <name type="scientific">Aegilops tauschii</name>
    <name type="common">Tausch's goatgrass</name>
    <name type="synonym">Aegilops squarrosa</name>
    <dbReference type="NCBI Taxonomy" id="37682"/>
    <lineage>
        <taxon>Eukaryota</taxon>
        <taxon>Viridiplantae</taxon>
        <taxon>Streptophyta</taxon>
        <taxon>Embryophyta</taxon>
        <taxon>Tracheophyta</taxon>
        <taxon>Spermatophyta</taxon>
        <taxon>Magnoliopsida</taxon>
        <taxon>Liliopsida</taxon>
        <taxon>Poales</taxon>
        <taxon>Poaceae</taxon>
        <taxon>BOP clade</taxon>
        <taxon>Pooideae</taxon>
        <taxon>Triticodae</taxon>
        <taxon>Triticeae</taxon>
        <taxon>Triticinae</taxon>
        <taxon>Aegilops</taxon>
    </lineage>
</organism>
<protein>
    <submittedName>
        <fullName evidence="1">Uncharacterized protein</fullName>
    </submittedName>
</protein>
<name>M8C9M8_AEGTA</name>
<proteinExistence type="predicted"/>
<reference evidence="1" key="1">
    <citation type="submission" date="2015-06" db="UniProtKB">
        <authorList>
            <consortium name="EnsemblPlants"/>
        </authorList>
    </citation>
    <scope>IDENTIFICATION</scope>
</reference>
<dbReference type="AlphaFoldDB" id="M8C9M8"/>